<evidence type="ECO:0000256" key="7">
    <source>
        <dbReference type="SAM" id="Coils"/>
    </source>
</evidence>
<gene>
    <name evidence="8" type="ORF">H8E23_04920</name>
</gene>
<dbReference type="Proteomes" id="UP000603434">
    <property type="component" value="Unassembled WGS sequence"/>
</dbReference>
<evidence type="ECO:0000256" key="2">
    <source>
        <dbReference type="ARBA" id="ARBA00009008"/>
    </source>
</evidence>
<organism evidence="8 9">
    <name type="scientific">Candidatus Desulfatibia profunda</name>
    <dbReference type="NCBI Taxonomy" id="2841695"/>
    <lineage>
        <taxon>Bacteria</taxon>
        <taxon>Pseudomonadati</taxon>
        <taxon>Thermodesulfobacteriota</taxon>
        <taxon>Desulfobacteria</taxon>
        <taxon>Desulfobacterales</taxon>
        <taxon>Desulfobacterales incertae sedis</taxon>
        <taxon>Candidatus Desulfatibia</taxon>
    </lineage>
</organism>
<dbReference type="AlphaFoldDB" id="A0A8J6NU69"/>
<accession>A0A8J6NU69</accession>
<name>A0A8J6NU69_9BACT</name>
<dbReference type="PANTHER" id="PTHR35794:SF2">
    <property type="entry name" value="CELL DIVISION PROTEIN DIVIVA"/>
    <property type="match status" value="1"/>
</dbReference>
<keyword evidence="3" id="KW-0963">Cytoplasm</keyword>
<evidence type="ECO:0000256" key="5">
    <source>
        <dbReference type="ARBA" id="ARBA00023054"/>
    </source>
</evidence>
<keyword evidence="5 7" id="KW-0175">Coiled coil</keyword>
<evidence type="ECO:0000256" key="1">
    <source>
        <dbReference type="ARBA" id="ARBA00004496"/>
    </source>
</evidence>
<dbReference type="PANTHER" id="PTHR35794">
    <property type="entry name" value="CELL DIVISION PROTEIN DIVIVA"/>
    <property type="match status" value="1"/>
</dbReference>
<evidence type="ECO:0000313" key="9">
    <source>
        <dbReference type="Proteomes" id="UP000603434"/>
    </source>
</evidence>
<feature type="coiled-coil region" evidence="7">
    <location>
        <begin position="29"/>
        <end position="63"/>
    </location>
</feature>
<evidence type="ECO:0000256" key="6">
    <source>
        <dbReference type="ARBA" id="ARBA00023306"/>
    </source>
</evidence>
<dbReference type="Gene3D" id="6.10.250.660">
    <property type="match status" value="1"/>
</dbReference>
<comment type="caution">
    <text evidence="8">The sequence shown here is derived from an EMBL/GenBank/DDBJ whole genome shotgun (WGS) entry which is preliminary data.</text>
</comment>
<comment type="similarity">
    <text evidence="2">Belongs to the DivIVA family.</text>
</comment>
<dbReference type="Pfam" id="PF05103">
    <property type="entry name" value="DivIVA"/>
    <property type="match status" value="1"/>
</dbReference>
<dbReference type="NCBIfam" id="TIGR03544">
    <property type="entry name" value="DivI1A_domain"/>
    <property type="match status" value="1"/>
</dbReference>
<keyword evidence="6" id="KW-0131">Cell cycle</keyword>
<proteinExistence type="inferred from homology"/>
<reference evidence="8 9" key="1">
    <citation type="submission" date="2020-08" db="EMBL/GenBank/DDBJ databases">
        <title>Bridging the membrane lipid divide: bacteria of the FCB group superphylum have the potential to synthesize archaeal ether lipids.</title>
        <authorList>
            <person name="Villanueva L."/>
            <person name="Von Meijenfeldt F.A.B."/>
            <person name="Westbye A.B."/>
            <person name="Yadav S."/>
            <person name="Hopmans E.C."/>
            <person name="Dutilh B.E."/>
            <person name="Sinninghe Damste J.S."/>
        </authorList>
    </citation>
    <scope>NUCLEOTIDE SEQUENCE [LARGE SCALE GENOMIC DNA]</scope>
    <source>
        <strain evidence="8">NIOZ-UU30</strain>
    </source>
</reference>
<keyword evidence="4" id="KW-0132">Cell division</keyword>
<dbReference type="InterPro" id="IPR007793">
    <property type="entry name" value="DivIVA_fam"/>
</dbReference>
<feature type="coiled-coil region" evidence="7">
    <location>
        <begin position="104"/>
        <end position="138"/>
    </location>
</feature>
<evidence type="ECO:0000313" key="8">
    <source>
        <dbReference type="EMBL" id="MBC8360718.1"/>
    </source>
</evidence>
<evidence type="ECO:0000256" key="4">
    <source>
        <dbReference type="ARBA" id="ARBA00022618"/>
    </source>
</evidence>
<dbReference type="InterPro" id="IPR019933">
    <property type="entry name" value="DivIVA_domain"/>
</dbReference>
<sequence>MKFTPLDIQQQQFKIKFRGFDVREVDAFLEHLADAVESLQRENESLQTEVRRLKLECQGYQEREETFKRAMLNSQTVLEQMKQNAQKSAELIIADAEVKAEKILNRAHNRLAQLHEDIAELKRQRMQIEVQIRSILESHTTLLNIGTEETRTMDEEDAKLKVLKQP</sequence>
<evidence type="ECO:0000256" key="3">
    <source>
        <dbReference type="ARBA" id="ARBA00022490"/>
    </source>
</evidence>
<dbReference type="EMBL" id="JACNJH010000102">
    <property type="protein sequence ID" value="MBC8360718.1"/>
    <property type="molecule type" value="Genomic_DNA"/>
</dbReference>
<dbReference type="GO" id="GO:0005737">
    <property type="term" value="C:cytoplasm"/>
    <property type="evidence" value="ECO:0007669"/>
    <property type="project" value="UniProtKB-SubCell"/>
</dbReference>
<dbReference type="GO" id="GO:0051301">
    <property type="term" value="P:cell division"/>
    <property type="evidence" value="ECO:0007669"/>
    <property type="project" value="UniProtKB-KW"/>
</dbReference>
<protein>
    <submittedName>
        <fullName evidence="8">DivIVA domain-containing protein</fullName>
    </submittedName>
</protein>
<comment type="subcellular location">
    <subcellularLocation>
        <location evidence="1">Cytoplasm</location>
    </subcellularLocation>
</comment>